<protein>
    <submittedName>
        <fullName evidence="2">Isoprenoid synthase domain-containing protein</fullName>
    </submittedName>
</protein>
<evidence type="ECO:0000256" key="1">
    <source>
        <dbReference type="SAM" id="MobiDB-lite"/>
    </source>
</evidence>
<accession>A0A443HXS1</accession>
<proteinExistence type="predicted"/>
<feature type="region of interest" description="Disordered" evidence="1">
    <location>
        <begin position="1"/>
        <end position="25"/>
    </location>
</feature>
<keyword evidence="3" id="KW-1185">Reference proteome</keyword>
<dbReference type="SUPFAM" id="SSF48576">
    <property type="entry name" value="Terpenoid synthases"/>
    <property type="match status" value="1"/>
</dbReference>
<dbReference type="Proteomes" id="UP000283841">
    <property type="component" value="Unassembled WGS sequence"/>
</dbReference>
<organism evidence="2 3">
    <name type="scientific">Byssochlamys spectabilis</name>
    <name type="common">Paecilomyces variotii</name>
    <dbReference type="NCBI Taxonomy" id="264951"/>
    <lineage>
        <taxon>Eukaryota</taxon>
        <taxon>Fungi</taxon>
        <taxon>Dikarya</taxon>
        <taxon>Ascomycota</taxon>
        <taxon>Pezizomycotina</taxon>
        <taxon>Eurotiomycetes</taxon>
        <taxon>Eurotiomycetidae</taxon>
        <taxon>Eurotiales</taxon>
        <taxon>Thermoascaceae</taxon>
        <taxon>Paecilomyces</taxon>
    </lineage>
</organism>
<dbReference type="Gene3D" id="1.10.600.10">
    <property type="entry name" value="Farnesyl Diphosphate Synthase"/>
    <property type="match status" value="1"/>
</dbReference>
<evidence type="ECO:0000313" key="2">
    <source>
        <dbReference type="EMBL" id="RWQ96625.1"/>
    </source>
</evidence>
<gene>
    <name evidence="2" type="ORF">C8Q69DRAFT_460565</name>
</gene>
<reference evidence="2 3" key="1">
    <citation type="journal article" date="2018" name="Front. Microbiol.">
        <title>Genomic and genetic insights into a cosmopolitan fungus, Paecilomyces variotii (Eurotiales).</title>
        <authorList>
            <person name="Urquhart A.S."/>
            <person name="Mondo S.J."/>
            <person name="Makela M.R."/>
            <person name="Hane J.K."/>
            <person name="Wiebenga A."/>
            <person name="He G."/>
            <person name="Mihaltcheva S."/>
            <person name="Pangilinan J."/>
            <person name="Lipzen A."/>
            <person name="Barry K."/>
            <person name="de Vries R.P."/>
            <person name="Grigoriev I.V."/>
            <person name="Idnurm A."/>
        </authorList>
    </citation>
    <scope>NUCLEOTIDE SEQUENCE [LARGE SCALE GENOMIC DNA]</scope>
    <source>
        <strain evidence="2 3">CBS 101075</strain>
    </source>
</reference>
<dbReference type="EMBL" id="RCNU01000003">
    <property type="protein sequence ID" value="RWQ96625.1"/>
    <property type="molecule type" value="Genomic_DNA"/>
</dbReference>
<dbReference type="VEuPathDB" id="FungiDB:C8Q69DRAFT_460565"/>
<dbReference type="InterPro" id="IPR008949">
    <property type="entry name" value="Isoprenoid_synthase_dom_sf"/>
</dbReference>
<dbReference type="GeneID" id="39599451"/>
<name>A0A443HXS1_BYSSP</name>
<evidence type="ECO:0000313" key="3">
    <source>
        <dbReference type="Proteomes" id="UP000283841"/>
    </source>
</evidence>
<comment type="caution">
    <text evidence="2">The sequence shown here is derived from an EMBL/GenBank/DDBJ whole genome shotgun (WGS) entry which is preliminary data.</text>
</comment>
<dbReference type="Pfam" id="PF19086">
    <property type="entry name" value="Terpene_syn_C_2"/>
    <property type="match status" value="1"/>
</dbReference>
<dbReference type="RefSeq" id="XP_028486270.1">
    <property type="nucleotide sequence ID" value="XM_028630174.1"/>
</dbReference>
<sequence>MGFYLSKPQLQKRHSGPIDTATRDRKTYQQSCSGLSVFDSLYSTQSLMPVTHAHDPLAREKEDEHPTFPLLSFIWDPESPPEYPEDEDAIKFLPLERGFQWVSQLPGCRQSKHWGSTKKVTMQFLDEIHTSMKNSVSKLPEELQQRSDNIERAKKEQDLIETAVRSITHMMPDASAVRSGIIAQSMLIIFLHNDVVELDPSQAGHTVADEIMHLWRESTDGELQIPEATLQGGNFLHSFTKRVLEEDPISGKELLKGAYRWVVFTRGYKTIPPSTFESLRSYLDYRDIDIGNDLLLGQVAFACDVRFCEEDKAILKNLIRLWEDHISLVNDLYSFHKEYEKSKSGWLILNAIDVIRKTNGVSTFTAKKIAREIIFDLEIQFYKEFKRLLDHSLLNSCQEKLAKGIAKCMAGHVYYSVTNPRYSGPGTTVFNSTD</sequence>
<dbReference type="AlphaFoldDB" id="A0A443HXS1"/>